<dbReference type="PANTHER" id="PTHR10744">
    <property type="entry name" value="40S RIBOSOMAL PROTEIN S11 FAMILY MEMBER"/>
    <property type="match status" value="1"/>
</dbReference>
<name>A0A3S9J7D6_9ENTR</name>
<comment type="subunit">
    <text evidence="6">Part of the 30S ribosomal subunit.</text>
</comment>
<evidence type="ECO:0000256" key="3">
    <source>
        <dbReference type="ARBA" id="ARBA00022884"/>
    </source>
</evidence>
<dbReference type="PRINTS" id="PR00973">
    <property type="entry name" value="RIBOSOMALS17"/>
</dbReference>
<dbReference type="SUPFAM" id="SSF50249">
    <property type="entry name" value="Nucleic acid-binding proteins"/>
    <property type="match status" value="1"/>
</dbReference>
<accession>A0A3S9J7D6</accession>
<protein>
    <recommendedName>
        <fullName evidence="6">Small ribosomal subunit protein uS17</fullName>
    </recommendedName>
</protein>
<organism evidence="7 8">
    <name type="scientific">Candidatus Annandia adelgestsuga</name>
    <dbReference type="NCBI Taxonomy" id="1302411"/>
    <lineage>
        <taxon>Bacteria</taxon>
        <taxon>Pseudomonadati</taxon>
        <taxon>Pseudomonadota</taxon>
        <taxon>Gammaproteobacteria</taxon>
        <taxon>Enterobacterales</taxon>
        <taxon>Enterobacteriaceae</taxon>
        <taxon>Candidatus Annandia</taxon>
    </lineage>
</organism>
<evidence type="ECO:0000256" key="4">
    <source>
        <dbReference type="ARBA" id="ARBA00022980"/>
    </source>
</evidence>
<reference evidence="7 8" key="1">
    <citation type="journal article" date="2018" name="Genome Biol. Evol.">
        <title>Partnering With a Pest: Genomes of Hemlock Woolly Adelgid Symbionts Reveal Atypical Nutritional Provisioning Patterns in Dual-Obligate Bacteria.</title>
        <authorList>
            <person name="Weglarz K.M."/>
            <person name="Havill N.P."/>
            <person name="Burke G.R."/>
            <person name="von Dohlen C.D."/>
        </authorList>
    </citation>
    <scope>NUCLEOTIDE SEQUENCE [LARGE SCALE GENOMIC DNA]</scope>
    <source>
        <strain evidence="7">ENA</strain>
    </source>
</reference>
<dbReference type="KEGG" id="aade:C3B56_00093"/>
<proteinExistence type="inferred from homology"/>
<keyword evidence="8" id="KW-1185">Reference proteome</keyword>
<dbReference type="PANTHER" id="PTHR10744:SF1">
    <property type="entry name" value="SMALL RIBOSOMAL SUBUNIT PROTEIN US17M"/>
    <property type="match status" value="1"/>
</dbReference>
<dbReference type="Gene3D" id="2.40.50.140">
    <property type="entry name" value="Nucleic acid-binding proteins"/>
    <property type="match status" value="1"/>
</dbReference>
<dbReference type="GO" id="GO:0003735">
    <property type="term" value="F:structural constituent of ribosome"/>
    <property type="evidence" value="ECO:0007669"/>
    <property type="project" value="UniProtKB-UniRule"/>
</dbReference>
<dbReference type="EMBL" id="CP026513">
    <property type="protein sequence ID" value="AZP36213.1"/>
    <property type="molecule type" value="Genomic_DNA"/>
</dbReference>
<keyword evidence="2 6" id="KW-0699">rRNA-binding</keyword>
<dbReference type="InterPro" id="IPR019984">
    <property type="entry name" value="Ribosomal_uS17_bact/chlr"/>
</dbReference>
<dbReference type="RefSeq" id="WP_126071479.1">
    <property type="nucleotide sequence ID" value="NZ_CP026513.1"/>
</dbReference>
<evidence type="ECO:0000256" key="5">
    <source>
        <dbReference type="ARBA" id="ARBA00023274"/>
    </source>
</evidence>
<dbReference type="GO" id="GO:0006412">
    <property type="term" value="P:translation"/>
    <property type="evidence" value="ECO:0007669"/>
    <property type="project" value="UniProtKB-UniRule"/>
</dbReference>
<dbReference type="NCBIfam" id="TIGR03635">
    <property type="entry name" value="uS17_bact"/>
    <property type="match status" value="1"/>
</dbReference>
<dbReference type="NCBIfam" id="NF004123">
    <property type="entry name" value="PRK05610.1"/>
    <property type="match status" value="1"/>
</dbReference>
<keyword evidence="5 6" id="KW-0687">Ribonucleoprotein</keyword>
<keyword evidence="4 6" id="KW-0689">Ribosomal protein</keyword>
<dbReference type="OrthoDB" id="9811714at2"/>
<dbReference type="Proteomes" id="UP000274458">
    <property type="component" value="Chromosome"/>
</dbReference>
<dbReference type="InterPro" id="IPR000266">
    <property type="entry name" value="Ribosomal_uS17"/>
</dbReference>
<dbReference type="GO" id="GO:0022627">
    <property type="term" value="C:cytosolic small ribosomal subunit"/>
    <property type="evidence" value="ECO:0007669"/>
    <property type="project" value="UniProtKB-UniRule"/>
</dbReference>
<comment type="similarity">
    <text evidence="1 6">Belongs to the universal ribosomal protein uS17 family.</text>
</comment>
<evidence type="ECO:0000256" key="2">
    <source>
        <dbReference type="ARBA" id="ARBA00022730"/>
    </source>
</evidence>
<dbReference type="AlphaFoldDB" id="A0A3S9J7D6"/>
<gene>
    <name evidence="6 7" type="primary">rpsQ</name>
    <name evidence="7" type="ORF">C3B56_00093</name>
</gene>
<evidence type="ECO:0000256" key="1">
    <source>
        <dbReference type="ARBA" id="ARBA00010254"/>
    </source>
</evidence>
<evidence type="ECO:0000256" key="6">
    <source>
        <dbReference type="HAMAP-Rule" id="MF_01345"/>
    </source>
</evidence>
<dbReference type="GO" id="GO:0019843">
    <property type="term" value="F:rRNA binding"/>
    <property type="evidence" value="ECO:0007669"/>
    <property type="project" value="UniProtKB-UniRule"/>
</dbReference>
<dbReference type="HAMAP" id="MF_01345_B">
    <property type="entry name" value="Ribosomal_uS17_B"/>
    <property type="match status" value="1"/>
</dbReference>
<evidence type="ECO:0000313" key="8">
    <source>
        <dbReference type="Proteomes" id="UP000274458"/>
    </source>
</evidence>
<dbReference type="CDD" id="cd00364">
    <property type="entry name" value="Ribosomal_uS17"/>
    <property type="match status" value="1"/>
</dbReference>
<dbReference type="Pfam" id="PF00366">
    <property type="entry name" value="Ribosomal_S17"/>
    <property type="match status" value="1"/>
</dbReference>
<dbReference type="InterPro" id="IPR012340">
    <property type="entry name" value="NA-bd_OB-fold"/>
</dbReference>
<evidence type="ECO:0000313" key="7">
    <source>
        <dbReference type="EMBL" id="AZP36213.1"/>
    </source>
</evidence>
<sequence>MLKKKNNIFYGSVIKKKMEKSATVVIKKKIKHLLYGKFITRIIKIHIHDENNKCKVGDWVKIKLCKPISKTKSWNLIKILNKNKN</sequence>
<comment type="function">
    <text evidence="6">One of the primary rRNA binding proteins, it binds specifically to the 5'-end of 16S ribosomal RNA.</text>
</comment>
<keyword evidence="3 6" id="KW-0694">RNA-binding</keyword>